<accession>A0ACB8E9F4</accession>
<gene>
    <name evidence="1" type="ORF">K3G42_024077</name>
</gene>
<proteinExistence type="predicted"/>
<keyword evidence="2" id="KW-1185">Reference proteome</keyword>
<evidence type="ECO:0000313" key="2">
    <source>
        <dbReference type="Proteomes" id="UP000827872"/>
    </source>
</evidence>
<evidence type="ECO:0000313" key="1">
    <source>
        <dbReference type="EMBL" id="KAH7988948.1"/>
    </source>
</evidence>
<protein>
    <submittedName>
        <fullName evidence="1">Uncharacterized protein</fullName>
    </submittedName>
</protein>
<organism evidence="1 2">
    <name type="scientific">Sphaerodactylus townsendi</name>
    <dbReference type="NCBI Taxonomy" id="933632"/>
    <lineage>
        <taxon>Eukaryota</taxon>
        <taxon>Metazoa</taxon>
        <taxon>Chordata</taxon>
        <taxon>Craniata</taxon>
        <taxon>Vertebrata</taxon>
        <taxon>Euteleostomi</taxon>
        <taxon>Lepidosauria</taxon>
        <taxon>Squamata</taxon>
        <taxon>Bifurcata</taxon>
        <taxon>Gekkota</taxon>
        <taxon>Sphaerodactylidae</taxon>
        <taxon>Sphaerodactylus</taxon>
    </lineage>
</organism>
<comment type="caution">
    <text evidence="1">The sequence shown here is derived from an EMBL/GenBank/DDBJ whole genome shotgun (WGS) entry which is preliminary data.</text>
</comment>
<sequence length="281" mass="31825">MELSQDGVRQLEAILESGSDLSEEDGDEKAVLQERDEAKEKLEEFEQASRALLVELNSLEAEYEIEKSCRVQAEAYAMQMNRGKPRELKPGSVRALLPMLSHPTVDFTKVSHLLYEKKDLNLQVKELQGRVQCLQEQVEEEASEKKSLQGFVKHHQQALRRVKQGTLTALGCGGDTGSVSRLVTEEYDEISRQLDLEQELRQQAEEFAHQMLVKTEEAKRQSMILMQSTKADSPLLQALDEVAKMTRALEETKRDHQAKLSSWLALSRTPPHPPAEWGVCS</sequence>
<name>A0ACB8E9F4_9SAUR</name>
<dbReference type="Proteomes" id="UP000827872">
    <property type="component" value="Linkage Group LG10"/>
</dbReference>
<reference evidence="1" key="1">
    <citation type="submission" date="2021-08" db="EMBL/GenBank/DDBJ databases">
        <title>The first chromosome-level gecko genome reveals the dynamic sex chromosomes of Neotropical dwarf geckos (Sphaerodactylidae: Sphaerodactylus).</title>
        <authorList>
            <person name="Pinto B.J."/>
            <person name="Keating S.E."/>
            <person name="Gamble T."/>
        </authorList>
    </citation>
    <scope>NUCLEOTIDE SEQUENCE</scope>
    <source>
        <strain evidence="1">TG3544</strain>
    </source>
</reference>
<dbReference type="EMBL" id="CM037623">
    <property type="protein sequence ID" value="KAH7988948.1"/>
    <property type="molecule type" value="Genomic_DNA"/>
</dbReference>